<reference evidence="1 2" key="1">
    <citation type="submission" date="2012-04" db="EMBL/GenBank/DDBJ databases">
        <title>The Genome Sequence of Bacillus cereus VD078.</title>
        <authorList>
            <consortium name="The Broad Institute Genome Sequencing Platform"/>
            <consortium name="The Broad Institute Genome Sequencing Center for Infectious Disease"/>
            <person name="Feldgarden M."/>
            <person name="Van der Auwera G.A."/>
            <person name="Mahillon J."/>
            <person name="Duprez V."/>
            <person name="Timmery S."/>
            <person name="Mattelet C."/>
            <person name="Dierick K."/>
            <person name="Sun M."/>
            <person name="Yu Z."/>
            <person name="Zhu L."/>
            <person name="Hu X."/>
            <person name="Shank E.B."/>
            <person name="Swiecicka I."/>
            <person name="Hansen B.M."/>
            <person name="Andrup L."/>
            <person name="Young S.K."/>
            <person name="Zeng Q."/>
            <person name="Gargeya S."/>
            <person name="Fitzgerald M."/>
            <person name="Haas B."/>
            <person name="Abouelleil A."/>
            <person name="Alvarado L."/>
            <person name="Arachchi H.M."/>
            <person name="Berlin A."/>
            <person name="Chapman S.B."/>
            <person name="Goldberg J."/>
            <person name="Griggs A."/>
            <person name="Gujja S."/>
            <person name="Hansen M."/>
            <person name="Howarth C."/>
            <person name="Imamovic A."/>
            <person name="Larimer J."/>
            <person name="McCowen C."/>
            <person name="Montmayeur A."/>
            <person name="Murphy C."/>
            <person name="Neiman D."/>
            <person name="Pearson M."/>
            <person name="Priest M."/>
            <person name="Roberts A."/>
            <person name="Saif S."/>
            <person name="Shea T."/>
            <person name="Sisk P."/>
            <person name="Sykes S."/>
            <person name="Wortman J."/>
            <person name="Nusbaum C."/>
            <person name="Birren B."/>
        </authorList>
    </citation>
    <scope>NUCLEOTIDE SEQUENCE [LARGE SCALE GENOMIC DNA]</scope>
    <source>
        <strain evidence="1 2">VD078</strain>
    </source>
</reference>
<dbReference type="EMBL" id="AHEV01000043">
    <property type="protein sequence ID" value="EJR31158.1"/>
    <property type="molecule type" value="Genomic_DNA"/>
</dbReference>
<evidence type="ECO:0000313" key="2">
    <source>
        <dbReference type="Proteomes" id="UP000006976"/>
    </source>
</evidence>
<comment type="caution">
    <text evidence="1">The sequence shown here is derived from an EMBL/GenBank/DDBJ whole genome shotgun (WGS) entry which is preliminary data.</text>
</comment>
<sequence length="58" mass="6865">MGDGIIKRRRTFDEIELTAEDVVEAIQSLSNEERWKLLDILYDKYYNPTDKKGIPVDY</sequence>
<dbReference type="RefSeq" id="WP_002169495.1">
    <property type="nucleotide sequence ID" value="NZ_JH792252.1"/>
</dbReference>
<organism evidence="1 2">
    <name type="scientific">Bacillus mycoides</name>
    <dbReference type="NCBI Taxonomy" id="1405"/>
    <lineage>
        <taxon>Bacteria</taxon>
        <taxon>Bacillati</taxon>
        <taxon>Bacillota</taxon>
        <taxon>Bacilli</taxon>
        <taxon>Bacillales</taxon>
        <taxon>Bacillaceae</taxon>
        <taxon>Bacillus</taxon>
        <taxon>Bacillus cereus group</taxon>
    </lineage>
</organism>
<evidence type="ECO:0008006" key="3">
    <source>
        <dbReference type="Google" id="ProtNLM"/>
    </source>
</evidence>
<accession>A0ABC9QVR7</accession>
<proteinExistence type="predicted"/>
<gene>
    <name evidence="1" type="ORF">III_05384</name>
</gene>
<name>A0ABC9QVR7_BACMY</name>
<protein>
    <recommendedName>
        <fullName evidence="3">Transcriptional regulator</fullName>
    </recommendedName>
</protein>
<dbReference type="Proteomes" id="UP000006976">
    <property type="component" value="Unassembled WGS sequence"/>
</dbReference>
<dbReference type="AlphaFoldDB" id="A0ABC9QVR7"/>
<evidence type="ECO:0000313" key="1">
    <source>
        <dbReference type="EMBL" id="EJR31158.1"/>
    </source>
</evidence>